<dbReference type="PANTHER" id="PTHR43065:SF46">
    <property type="entry name" value="C4-DICARBOXYLATE TRANSPORT SENSOR PROTEIN DCTB"/>
    <property type="match status" value="1"/>
</dbReference>
<dbReference type="SMART" id="SM00387">
    <property type="entry name" value="HATPase_c"/>
    <property type="match status" value="1"/>
</dbReference>
<keyword evidence="6" id="KW-0418">Kinase</keyword>
<keyword evidence="4" id="KW-0808">Transferase</keyword>
<evidence type="ECO:0000256" key="4">
    <source>
        <dbReference type="ARBA" id="ARBA00022679"/>
    </source>
</evidence>
<dbReference type="SUPFAM" id="SSF55781">
    <property type="entry name" value="GAF domain-like"/>
    <property type="match status" value="1"/>
</dbReference>
<evidence type="ECO:0000259" key="11">
    <source>
        <dbReference type="PROSITE" id="PS50109"/>
    </source>
</evidence>
<dbReference type="SMART" id="SM00388">
    <property type="entry name" value="HisKA"/>
    <property type="match status" value="1"/>
</dbReference>
<evidence type="ECO:0000256" key="2">
    <source>
        <dbReference type="ARBA" id="ARBA00012438"/>
    </source>
</evidence>
<evidence type="ECO:0000259" key="12">
    <source>
        <dbReference type="PROSITE" id="PS50110"/>
    </source>
</evidence>
<evidence type="ECO:0000313" key="15">
    <source>
        <dbReference type="EMBL" id="GAU07410.1"/>
    </source>
</evidence>
<comment type="caution">
    <text evidence="15">The sequence shown here is derived from an EMBL/GenBank/DDBJ whole genome shotgun (WGS) entry which is preliminary data.</text>
</comment>
<feature type="modified residue" description="4-aspartylphosphate" evidence="9">
    <location>
        <position position="1154"/>
    </location>
</feature>
<feature type="domain" description="Histidine kinase" evidence="11">
    <location>
        <begin position="856"/>
        <end position="1072"/>
    </location>
</feature>
<feature type="transmembrane region" description="Helical" evidence="10">
    <location>
        <begin position="129"/>
        <end position="148"/>
    </location>
</feature>
<dbReference type="Gene3D" id="1.10.287.130">
    <property type="match status" value="1"/>
</dbReference>
<gene>
    <name evidence="15" type="ORF">DPF_0088</name>
</gene>
<evidence type="ECO:0000259" key="13">
    <source>
        <dbReference type="PROSITE" id="PS50112"/>
    </source>
</evidence>
<protein>
    <recommendedName>
        <fullName evidence="2">histidine kinase</fullName>
        <ecNumber evidence="2">2.7.13.3</ecNumber>
    </recommendedName>
</protein>
<dbReference type="InterPro" id="IPR011006">
    <property type="entry name" value="CheY-like_superfamily"/>
</dbReference>
<feature type="transmembrane region" description="Helical" evidence="10">
    <location>
        <begin position="255"/>
        <end position="276"/>
    </location>
</feature>
<feature type="transmembrane region" description="Helical" evidence="10">
    <location>
        <begin position="87"/>
        <end position="108"/>
    </location>
</feature>
<evidence type="ECO:0000256" key="6">
    <source>
        <dbReference type="ARBA" id="ARBA00022777"/>
    </source>
</evidence>
<dbReference type="PROSITE" id="PS50112">
    <property type="entry name" value="PAS"/>
    <property type="match status" value="3"/>
</dbReference>
<dbReference type="InterPro" id="IPR001610">
    <property type="entry name" value="PAC"/>
</dbReference>
<dbReference type="InterPro" id="IPR003594">
    <property type="entry name" value="HATPase_dom"/>
</dbReference>
<feature type="domain" description="PAS" evidence="13">
    <location>
        <begin position="614"/>
        <end position="640"/>
    </location>
</feature>
<evidence type="ECO:0000256" key="5">
    <source>
        <dbReference type="ARBA" id="ARBA00022741"/>
    </source>
</evidence>
<feature type="domain" description="PAC" evidence="14">
    <location>
        <begin position="661"/>
        <end position="712"/>
    </location>
</feature>
<keyword evidence="10" id="KW-0812">Transmembrane</keyword>
<dbReference type="PRINTS" id="PR00344">
    <property type="entry name" value="BCTRLSENSOR"/>
</dbReference>
<dbReference type="Pfam" id="PF00989">
    <property type="entry name" value="PAS"/>
    <property type="match status" value="2"/>
</dbReference>
<dbReference type="AlphaFoldDB" id="A0A194ADY3"/>
<name>A0A194ADY3_9BACT</name>
<dbReference type="GO" id="GO:0000155">
    <property type="term" value="F:phosphorelay sensor kinase activity"/>
    <property type="evidence" value="ECO:0007669"/>
    <property type="project" value="InterPro"/>
</dbReference>
<sequence>MPSLPPLSQASRLVFLRMVLAVAFGLTGFAVSFLDFQLPQTTTFSISIFMGLFFPLVIALAWGWRYGLLSALAGGCQSMWWIWHADGWGLLYTVPIFFLWIGWHGWWTTMRSRGNGHYPWYQSVFIIEIPFRIISEAGFLTLFTWLVSLNPPPWAPTLASNEVSPGTMLGAAFDHTIAGYMLLLLAHTVLHLTRVRQALGLTDKTVQNDISTLYASSIFIGLTVWAVDSMLHLKFGNTDHATFWQVALFDPGPHLFIRIAFIFFALCGAIAVTPMLRNRERLQKRVMHLNHVLDGLHKVNRIIDRVKDPHDLINAICDQLVQVEGYLSVCIFRLDAQGEYMDYGLAGAPMHQRPPVLCTHGRNAITSQNLLVAQHHVDTCTDCPFRNNQTPIDTPLGCLAHPITYRGTTYGALVASLPLDRALDVQEQYLFKEIAADIAFALHSLEEEAERRLAEIALRESEQRFSQLLDSVPEVAVQGYGADGTIRYWNKASEMIYGYTRDEAIGRKFHTVIPASMHEQISDIMAAGTQNHHMPPPQERTFTNNHGETITVLTSHTMVVRTGQDSELYCIDIDLRQRKQTESRLMDSKAEIQSIFRSSPVGIGLVQNRIFTRVNQRFCEMLGYTEEELLGKPSSMIYPSREEFHRVGQEKYALIRKTGTGTVETRFLHKDGSILHVLLSSTPLDMDDHAKGVTFTALDITDRKQAVDALRQSQEHLKTTLQSIGDAVVTTDHQTRVMTMNPVAEALTGWTQDEARGLPLRKVFPIISAMDRKECENPAARAMSQGTIVGLANHTLLIAKDGRERHIADSAAPIRNLDGQITGAVLVFRDVTQEYRMRRELQKMDKLESLGKLAGGLAHDFNNILMAIYGNIELASSHFAPDHPARTFLDHAGQSIDRATKITNKLLTFSKGGSPVKERLAVASLVREIVGFDLSGSGVKAVFDIPDNLRDIEGDRGQLEQVFTNLTDNARQAMGDEGTLYVTIANQQVAEHEVAGLQSGPYVTLVFEDTGPGIAPEHVGKVFDPYFTTHQTRSGLGLATVYSIISKHDGIITAESRKGQGARFTIYLPALDAPQDQVHAPSTRAVTEAPRPTHSPTPRRILIMDDEPMIRDVLTALLEALDYEVESTVDGDQAVTAYKDAMEAGSPFDAVILDLTIPGGMGGAKTIQQLLRIDSNVRGIVSSGYADDPIIARFQDYGFKGVAIKPYTLEELGNTLDTVLG</sequence>
<dbReference type="SUPFAM" id="SSF52172">
    <property type="entry name" value="CheY-like"/>
    <property type="match status" value="1"/>
</dbReference>
<dbReference type="Gene3D" id="3.30.450.20">
    <property type="entry name" value="PAS domain"/>
    <property type="match status" value="3"/>
</dbReference>
<dbReference type="InterPro" id="IPR036097">
    <property type="entry name" value="HisK_dim/P_sf"/>
</dbReference>
<keyword evidence="3 9" id="KW-0597">Phosphoprotein</keyword>
<dbReference type="InterPro" id="IPR013767">
    <property type="entry name" value="PAS_fold"/>
</dbReference>
<dbReference type="Pfam" id="PF00072">
    <property type="entry name" value="Response_reg"/>
    <property type="match status" value="1"/>
</dbReference>
<evidence type="ECO:0000256" key="3">
    <source>
        <dbReference type="ARBA" id="ARBA00022553"/>
    </source>
</evidence>
<dbReference type="CDD" id="cd00130">
    <property type="entry name" value="PAS"/>
    <property type="match status" value="3"/>
</dbReference>
<dbReference type="InterPro" id="IPR036890">
    <property type="entry name" value="HATPase_C_sf"/>
</dbReference>
<proteinExistence type="predicted"/>
<dbReference type="PROSITE" id="PS50110">
    <property type="entry name" value="RESPONSE_REGULATORY"/>
    <property type="match status" value="1"/>
</dbReference>
<dbReference type="NCBIfam" id="TIGR00229">
    <property type="entry name" value="sensory_box"/>
    <property type="match status" value="3"/>
</dbReference>
<dbReference type="Pfam" id="PF02518">
    <property type="entry name" value="HATPase_c"/>
    <property type="match status" value="1"/>
</dbReference>
<feature type="transmembrane region" description="Helical" evidence="10">
    <location>
        <begin position="213"/>
        <end position="235"/>
    </location>
</feature>
<evidence type="ECO:0000256" key="9">
    <source>
        <dbReference type="PROSITE-ProRule" id="PRU00169"/>
    </source>
</evidence>
<dbReference type="Gene3D" id="3.30.565.10">
    <property type="entry name" value="Histidine kinase-like ATPase, C-terminal domain"/>
    <property type="match status" value="1"/>
</dbReference>
<dbReference type="SUPFAM" id="SSF55874">
    <property type="entry name" value="ATPase domain of HSP90 chaperone/DNA topoisomerase II/histidine kinase"/>
    <property type="match status" value="1"/>
</dbReference>
<feature type="domain" description="PAS" evidence="13">
    <location>
        <begin position="461"/>
        <end position="507"/>
    </location>
</feature>
<dbReference type="InterPro" id="IPR004358">
    <property type="entry name" value="Sig_transdc_His_kin-like_C"/>
</dbReference>
<keyword evidence="10" id="KW-0472">Membrane</keyword>
<organism evidence="15 16">
    <name type="scientific">Desulfoplanes formicivorans</name>
    <dbReference type="NCBI Taxonomy" id="1592317"/>
    <lineage>
        <taxon>Bacteria</taxon>
        <taxon>Pseudomonadati</taxon>
        <taxon>Thermodesulfobacteriota</taxon>
        <taxon>Desulfovibrionia</taxon>
        <taxon>Desulfovibrionales</taxon>
        <taxon>Desulfoplanaceae</taxon>
        <taxon>Desulfoplanes</taxon>
    </lineage>
</organism>
<dbReference type="InterPro" id="IPR029016">
    <property type="entry name" value="GAF-like_dom_sf"/>
</dbReference>
<keyword evidence="8" id="KW-0902">Two-component regulatory system</keyword>
<evidence type="ECO:0000256" key="10">
    <source>
        <dbReference type="SAM" id="Phobius"/>
    </source>
</evidence>
<keyword evidence="7" id="KW-0067">ATP-binding</keyword>
<dbReference type="Gene3D" id="3.30.450.40">
    <property type="match status" value="1"/>
</dbReference>
<feature type="domain" description="Response regulatory" evidence="12">
    <location>
        <begin position="1100"/>
        <end position="1220"/>
    </location>
</feature>
<dbReference type="SUPFAM" id="SSF55785">
    <property type="entry name" value="PYP-like sensor domain (PAS domain)"/>
    <property type="match status" value="3"/>
</dbReference>
<keyword evidence="10" id="KW-1133">Transmembrane helix</keyword>
<dbReference type="InterPro" id="IPR035965">
    <property type="entry name" value="PAS-like_dom_sf"/>
</dbReference>
<feature type="transmembrane region" description="Helical" evidence="10">
    <location>
        <begin position="14"/>
        <end position="34"/>
    </location>
</feature>
<dbReference type="Pfam" id="PF00512">
    <property type="entry name" value="HisKA"/>
    <property type="match status" value="1"/>
</dbReference>
<evidence type="ECO:0000256" key="7">
    <source>
        <dbReference type="ARBA" id="ARBA00022840"/>
    </source>
</evidence>
<feature type="domain" description="PAC" evidence="14">
    <location>
        <begin position="791"/>
        <end position="843"/>
    </location>
</feature>
<evidence type="ECO:0000256" key="1">
    <source>
        <dbReference type="ARBA" id="ARBA00000085"/>
    </source>
</evidence>
<dbReference type="InterPro" id="IPR003018">
    <property type="entry name" value="GAF"/>
</dbReference>
<feature type="transmembrane region" description="Helical" evidence="10">
    <location>
        <begin position="46"/>
        <end position="67"/>
    </location>
</feature>
<dbReference type="RefSeq" id="WP_083254368.1">
    <property type="nucleotide sequence ID" value="NZ_BDFE01000004.1"/>
</dbReference>
<dbReference type="InterPro" id="IPR005467">
    <property type="entry name" value="His_kinase_dom"/>
</dbReference>
<dbReference type="InterPro" id="IPR003661">
    <property type="entry name" value="HisK_dim/P_dom"/>
</dbReference>
<dbReference type="Pfam" id="PF13185">
    <property type="entry name" value="GAF_2"/>
    <property type="match status" value="1"/>
</dbReference>
<dbReference type="GO" id="GO:0006355">
    <property type="term" value="P:regulation of DNA-templated transcription"/>
    <property type="evidence" value="ECO:0007669"/>
    <property type="project" value="InterPro"/>
</dbReference>
<reference evidence="16" key="1">
    <citation type="submission" date="2016-06" db="EMBL/GenBank/DDBJ databases">
        <title>Draft genome sequence of Desulfoplanes formicivorans strain Pf12B.</title>
        <authorList>
            <person name="Watanabe M."/>
            <person name="Kojima H."/>
            <person name="Fukui M."/>
        </authorList>
    </citation>
    <scope>NUCLEOTIDE SEQUENCE [LARGE SCALE GENOMIC DNA]</scope>
    <source>
        <strain evidence="16">Pf12B</strain>
    </source>
</reference>
<dbReference type="Pfam" id="PF13426">
    <property type="entry name" value="PAS_9"/>
    <property type="match status" value="1"/>
</dbReference>
<accession>A0A194ADY3</accession>
<dbReference type="EC" id="2.7.13.3" evidence="2"/>
<dbReference type="Proteomes" id="UP000095200">
    <property type="component" value="Unassembled WGS sequence"/>
</dbReference>
<feature type="domain" description="PAS" evidence="13">
    <location>
        <begin position="713"/>
        <end position="786"/>
    </location>
</feature>
<dbReference type="InterPro" id="IPR000700">
    <property type="entry name" value="PAS-assoc_C"/>
</dbReference>
<dbReference type="PROSITE" id="PS50109">
    <property type="entry name" value="HIS_KIN"/>
    <property type="match status" value="1"/>
</dbReference>
<dbReference type="GO" id="GO:0005524">
    <property type="term" value="F:ATP binding"/>
    <property type="evidence" value="ECO:0007669"/>
    <property type="project" value="UniProtKB-KW"/>
</dbReference>
<dbReference type="InterPro" id="IPR000014">
    <property type="entry name" value="PAS"/>
</dbReference>
<evidence type="ECO:0000256" key="8">
    <source>
        <dbReference type="ARBA" id="ARBA00023012"/>
    </source>
</evidence>
<keyword evidence="5" id="KW-0547">Nucleotide-binding</keyword>
<dbReference type="PANTHER" id="PTHR43065">
    <property type="entry name" value="SENSOR HISTIDINE KINASE"/>
    <property type="match status" value="1"/>
</dbReference>
<dbReference type="SMART" id="SM00091">
    <property type="entry name" value="PAS"/>
    <property type="match status" value="3"/>
</dbReference>
<dbReference type="InterPro" id="IPR001789">
    <property type="entry name" value="Sig_transdc_resp-reg_receiver"/>
</dbReference>
<evidence type="ECO:0000313" key="16">
    <source>
        <dbReference type="Proteomes" id="UP000095200"/>
    </source>
</evidence>
<dbReference type="PROSITE" id="PS50113">
    <property type="entry name" value="PAC"/>
    <property type="match status" value="2"/>
</dbReference>
<dbReference type="CDD" id="cd17546">
    <property type="entry name" value="REC_hyHK_CKI1_RcsC-like"/>
    <property type="match status" value="1"/>
</dbReference>
<keyword evidence="16" id="KW-1185">Reference proteome</keyword>
<evidence type="ECO:0000259" key="14">
    <source>
        <dbReference type="PROSITE" id="PS50113"/>
    </source>
</evidence>
<dbReference type="SMART" id="SM00086">
    <property type="entry name" value="PAC"/>
    <property type="match status" value="3"/>
</dbReference>
<dbReference type="STRING" id="1592317.DPF_0088"/>
<comment type="catalytic activity">
    <reaction evidence="1">
        <text>ATP + protein L-histidine = ADP + protein N-phospho-L-histidine.</text>
        <dbReference type="EC" id="2.7.13.3"/>
    </reaction>
</comment>
<dbReference type="SMART" id="SM00448">
    <property type="entry name" value="REC"/>
    <property type="match status" value="1"/>
</dbReference>
<dbReference type="EMBL" id="BDFE01000004">
    <property type="protein sequence ID" value="GAU07410.1"/>
    <property type="molecule type" value="Genomic_DNA"/>
</dbReference>
<dbReference type="Gene3D" id="3.40.50.2300">
    <property type="match status" value="1"/>
</dbReference>
<dbReference type="SUPFAM" id="SSF47384">
    <property type="entry name" value="Homodimeric domain of signal transducing histidine kinase"/>
    <property type="match status" value="1"/>
</dbReference>
<dbReference type="OrthoDB" id="9813024at2"/>